<evidence type="ECO:0000256" key="1">
    <source>
        <dbReference type="SAM" id="MobiDB-lite"/>
    </source>
</evidence>
<comment type="caution">
    <text evidence="2">The sequence shown here is derived from an EMBL/GenBank/DDBJ whole genome shotgun (WGS) entry which is preliminary data.</text>
</comment>
<reference evidence="2 3" key="1">
    <citation type="journal article" date="2023" name="Plants (Basel)">
        <title>Bridging the Gap: Combining Genomics and Transcriptomics Approaches to Understand Stylosanthes scabra, an Orphan Legume from the Brazilian Caatinga.</title>
        <authorList>
            <person name="Ferreira-Neto J.R.C."/>
            <person name="da Silva M.D."/>
            <person name="Binneck E."/>
            <person name="de Melo N.F."/>
            <person name="da Silva R.H."/>
            <person name="de Melo A.L.T.M."/>
            <person name="Pandolfi V."/>
            <person name="Bustamante F.O."/>
            <person name="Brasileiro-Vidal A.C."/>
            <person name="Benko-Iseppon A.M."/>
        </authorList>
    </citation>
    <scope>NUCLEOTIDE SEQUENCE [LARGE SCALE GENOMIC DNA]</scope>
    <source>
        <tissue evidence="2">Leaves</tissue>
    </source>
</reference>
<sequence>MQERNPDTTPMLSSVRLVANTDTPFENPTLYRSIVGGFTTPTSKNHSLDVTTFISSQAHHGRITFIKLPPATTSPFTNSGESSTPLPPPSSKGEMAEEDRFLALVHNNEEIKHRSREGVKFMNKNPTNVFITTRTRVVDLQRRICRDGRKCLGMIYYCISISVVAQRVKYDCFAIEADEDLQVLFHRRRQFTEVRTTKLFVEKLDPLASSGGSASDGISNILPRLL</sequence>
<evidence type="ECO:0000313" key="2">
    <source>
        <dbReference type="EMBL" id="MED6212345.1"/>
    </source>
</evidence>
<keyword evidence="3" id="KW-1185">Reference proteome</keyword>
<dbReference type="EMBL" id="JASCZI010242922">
    <property type="protein sequence ID" value="MED6212345.1"/>
    <property type="molecule type" value="Genomic_DNA"/>
</dbReference>
<dbReference type="Proteomes" id="UP001341840">
    <property type="component" value="Unassembled WGS sequence"/>
</dbReference>
<protein>
    <submittedName>
        <fullName evidence="2">Uncharacterized protein</fullName>
    </submittedName>
</protein>
<proteinExistence type="predicted"/>
<organism evidence="2 3">
    <name type="scientific">Stylosanthes scabra</name>
    <dbReference type="NCBI Taxonomy" id="79078"/>
    <lineage>
        <taxon>Eukaryota</taxon>
        <taxon>Viridiplantae</taxon>
        <taxon>Streptophyta</taxon>
        <taxon>Embryophyta</taxon>
        <taxon>Tracheophyta</taxon>
        <taxon>Spermatophyta</taxon>
        <taxon>Magnoliopsida</taxon>
        <taxon>eudicotyledons</taxon>
        <taxon>Gunneridae</taxon>
        <taxon>Pentapetalae</taxon>
        <taxon>rosids</taxon>
        <taxon>fabids</taxon>
        <taxon>Fabales</taxon>
        <taxon>Fabaceae</taxon>
        <taxon>Papilionoideae</taxon>
        <taxon>50 kb inversion clade</taxon>
        <taxon>dalbergioids sensu lato</taxon>
        <taxon>Dalbergieae</taxon>
        <taxon>Pterocarpus clade</taxon>
        <taxon>Stylosanthes</taxon>
    </lineage>
</organism>
<accession>A0ABU6YSK7</accession>
<feature type="compositionally biased region" description="Polar residues" evidence="1">
    <location>
        <begin position="71"/>
        <end position="84"/>
    </location>
</feature>
<gene>
    <name evidence="2" type="ORF">PIB30_082409</name>
</gene>
<name>A0ABU6YSK7_9FABA</name>
<feature type="region of interest" description="Disordered" evidence="1">
    <location>
        <begin position="70"/>
        <end position="95"/>
    </location>
</feature>
<evidence type="ECO:0000313" key="3">
    <source>
        <dbReference type="Proteomes" id="UP001341840"/>
    </source>
</evidence>